<evidence type="ECO:0000313" key="2">
    <source>
        <dbReference type="EMBL" id="CAF1632429.1"/>
    </source>
</evidence>
<sequence>MTNVPSQNSRYHQNHETLPISDLQLYSPSHKVKVPKPPARKDSRRQSRIFLPFELRRSSSQLSDTQLILFNLSEEEDEPDIMDAQQQQFAQNNLEVIFRALNYPEYYWAEESLKYLNDENVKLWYEKEKGIIDQQWDKFKPQLLKYVQGTEEPIAAPRTTTTAKEDSKFPTAVHV</sequence>
<dbReference type="EMBL" id="CAJOBC010120756">
    <property type="protein sequence ID" value="CAF4573155.1"/>
    <property type="molecule type" value="Genomic_DNA"/>
</dbReference>
<reference evidence="3" key="1">
    <citation type="submission" date="2021-02" db="EMBL/GenBank/DDBJ databases">
        <authorList>
            <person name="Nowell W R."/>
        </authorList>
    </citation>
    <scope>NUCLEOTIDE SEQUENCE</scope>
</reference>
<comment type="caution">
    <text evidence="3">The sequence shown here is derived from an EMBL/GenBank/DDBJ whole genome shotgun (WGS) entry which is preliminary data.</text>
</comment>
<dbReference type="EMBL" id="CAJNOK010059346">
    <property type="protein sequence ID" value="CAF1632429.1"/>
    <property type="molecule type" value="Genomic_DNA"/>
</dbReference>
<name>A0A816EEW3_9BILA</name>
<feature type="region of interest" description="Disordered" evidence="1">
    <location>
        <begin position="1"/>
        <end position="22"/>
    </location>
</feature>
<dbReference type="EMBL" id="CAJOBA010085135">
    <property type="protein sequence ID" value="CAF4459921.1"/>
    <property type="molecule type" value="Genomic_DNA"/>
</dbReference>
<evidence type="ECO:0000256" key="1">
    <source>
        <dbReference type="SAM" id="MobiDB-lite"/>
    </source>
</evidence>
<evidence type="ECO:0000313" key="3">
    <source>
        <dbReference type="EMBL" id="CAF1648843.1"/>
    </source>
</evidence>
<keyword evidence="6" id="KW-1185">Reference proteome</keyword>
<dbReference type="Proteomes" id="UP000663829">
    <property type="component" value="Unassembled WGS sequence"/>
</dbReference>
<dbReference type="EMBL" id="CAJNOQ010050509">
    <property type="protein sequence ID" value="CAF1648843.1"/>
    <property type="molecule type" value="Genomic_DNA"/>
</dbReference>
<evidence type="ECO:0000313" key="6">
    <source>
        <dbReference type="Proteomes" id="UP000663829"/>
    </source>
</evidence>
<gene>
    <name evidence="3" type="ORF">GPM918_LOCUS45390</name>
    <name evidence="2" type="ORF">OVA965_LOCUS43798</name>
    <name evidence="5" type="ORF">SRO942_LOCUS47850</name>
    <name evidence="4" type="ORF">TMI583_LOCUS46203</name>
</gene>
<protein>
    <submittedName>
        <fullName evidence="3">Uncharacterized protein</fullName>
    </submittedName>
</protein>
<organism evidence="3 6">
    <name type="scientific">Didymodactylos carnosus</name>
    <dbReference type="NCBI Taxonomy" id="1234261"/>
    <lineage>
        <taxon>Eukaryota</taxon>
        <taxon>Metazoa</taxon>
        <taxon>Spiralia</taxon>
        <taxon>Gnathifera</taxon>
        <taxon>Rotifera</taxon>
        <taxon>Eurotatoria</taxon>
        <taxon>Bdelloidea</taxon>
        <taxon>Philodinida</taxon>
        <taxon>Philodinidae</taxon>
        <taxon>Didymodactylos</taxon>
    </lineage>
</organism>
<dbReference type="Proteomes" id="UP000681722">
    <property type="component" value="Unassembled WGS sequence"/>
</dbReference>
<proteinExistence type="predicted"/>
<dbReference type="Proteomes" id="UP000682733">
    <property type="component" value="Unassembled WGS sequence"/>
</dbReference>
<dbReference type="Proteomes" id="UP000677228">
    <property type="component" value="Unassembled WGS sequence"/>
</dbReference>
<dbReference type="AlphaFoldDB" id="A0A816EEW3"/>
<evidence type="ECO:0000313" key="4">
    <source>
        <dbReference type="EMBL" id="CAF4459921.1"/>
    </source>
</evidence>
<evidence type="ECO:0000313" key="5">
    <source>
        <dbReference type="EMBL" id="CAF4573155.1"/>
    </source>
</evidence>
<feature type="compositionally biased region" description="Polar residues" evidence="1">
    <location>
        <begin position="1"/>
        <end position="11"/>
    </location>
</feature>
<accession>A0A816EEW3</accession>